<organism evidence="2 3">
    <name type="scientific">Hyphomonas adhaerens</name>
    <dbReference type="NCBI Taxonomy" id="81029"/>
    <lineage>
        <taxon>Bacteria</taxon>
        <taxon>Pseudomonadati</taxon>
        <taxon>Pseudomonadota</taxon>
        <taxon>Alphaproteobacteria</taxon>
        <taxon>Hyphomonadales</taxon>
        <taxon>Hyphomonadaceae</taxon>
        <taxon>Hyphomonas</taxon>
    </lineage>
</organism>
<gene>
    <name evidence="2" type="ORF">DCG58_19665</name>
</gene>
<proteinExistence type="predicted"/>
<evidence type="ECO:0000256" key="1">
    <source>
        <dbReference type="SAM" id="MobiDB-lite"/>
    </source>
</evidence>
<dbReference type="AlphaFoldDB" id="A0A3B9H3W6"/>
<reference evidence="2 3" key="1">
    <citation type="journal article" date="2018" name="Nat. Biotechnol.">
        <title>A standardized bacterial taxonomy based on genome phylogeny substantially revises the tree of life.</title>
        <authorList>
            <person name="Parks D.H."/>
            <person name="Chuvochina M."/>
            <person name="Waite D.W."/>
            <person name="Rinke C."/>
            <person name="Skarshewski A."/>
            <person name="Chaumeil P.A."/>
            <person name="Hugenholtz P."/>
        </authorList>
    </citation>
    <scope>NUCLEOTIDE SEQUENCE [LARGE SCALE GENOMIC DNA]</scope>
    <source>
        <strain evidence="2">UBA8733</strain>
    </source>
</reference>
<name>A0A3B9H3W6_9PROT</name>
<accession>A0A3B9H3W6</accession>
<evidence type="ECO:0000313" key="3">
    <source>
        <dbReference type="Proteomes" id="UP000259610"/>
    </source>
</evidence>
<dbReference type="Proteomes" id="UP000259610">
    <property type="component" value="Unassembled WGS sequence"/>
</dbReference>
<dbReference type="EMBL" id="DMAN01000446">
    <property type="protein sequence ID" value="HAE29383.1"/>
    <property type="molecule type" value="Genomic_DNA"/>
</dbReference>
<feature type="region of interest" description="Disordered" evidence="1">
    <location>
        <begin position="118"/>
        <end position="164"/>
    </location>
</feature>
<comment type="caution">
    <text evidence="2">The sequence shown here is derived from an EMBL/GenBank/DDBJ whole genome shotgun (WGS) entry which is preliminary data.</text>
</comment>
<evidence type="ECO:0000313" key="2">
    <source>
        <dbReference type="EMBL" id="HAE29383.1"/>
    </source>
</evidence>
<sequence length="228" mass="25178">MAPFTAVMRDALYIRNVTTTNGAAYTPFKVMPAALKFHFPEAYGISVSTKWLGPGTAVKVDVTESQPARFVPDTSPAGLNSLAAHPVTIVRRISSFGAAIAIGSRTIIMPAMPDLDEEGGIVTNTGGNSRPDRRTVRSSGECDESRRSKGNGGRSRSHDVFHHANQKTCRTGTVPEMSVHIPLPDELGGAHSFRHKNDYIGHNSRFRRTKWRAIRVQLLFFEPFRYLR</sequence>
<protein>
    <submittedName>
        <fullName evidence="2">Uncharacterized protein</fullName>
    </submittedName>
</protein>
<dbReference type="RefSeq" id="WP_272993322.1">
    <property type="nucleotide sequence ID" value="NZ_CAJWRG010000113.1"/>
</dbReference>